<keyword evidence="2" id="KW-0472">Membrane</keyword>
<reference evidence="3 4" key="1">
    <citation type="journal article" date="2016" name="Mol. Biol. Evol.">
        <title>Comparative Genomics of Early-Diverging Mushroom-Forming Fungi Provides Insights into the Origins of Lignocellulose Decay Capabilities.</title>
        <authorList>
            <person name="Nagy L.G."/>
            <person name="Riley R."/>
            <person name="Tritt A."/>
            <person name="Adam C."/>
            <person name="Daum C."/>
            <person name="Floudas D."/>
            <person name="Sun H."/>
            <person name="Yadav J.S."/>
            <person name="Pangilinan J."/>
            <person name="Larsson K.H."/>
            <person name="Matsuura K."/>
            <person name="Barry K."/>
            <person name="Labutti K."/>
            <person name="Kuo R."/>
            <person name="Ohm R.A."/>
            <person name="Bhattacharya S.S."/>
            <person name="Shirouzu T."/>
            <person name="Yoshinaga Y."/>
            <person name="Martin F.M."/>
            <person name="Grigoriev I.V."/>
            <person name="Hibbett D.S."/>
        </authorList>
    </citation>
    <scope>NUCLEOTIDE SEQUENCE [LARGE SCALE GENOMIC DNA]</scope>
    <source>
        <strain evidence="3 4">HHB14362 ss-1</strain>
    </source>
</reference>
<accession>A0A165SE57</accession>
<dbReference type="OrthoDB" id="3264268at2759"/>
<evidence type="ECO:0000256" key="1">
    <source>
        <dbReference type="SAM" id="MobiDB-lite"/>
    </source>
</evidence>
<proteinExistence type="predicted"/>
<keyword evidence="2" id="KW-0812">Transmembrane</keyword>
<evidence type="ECO:0000256" key="2">
    <source>
        <dbReference type="SAM" id="Phobius"/>
    </source>
</evidence>
<dbReference type="InParanoid" id="A0A165SE57"/>
<feature type="region of interest" description="Disordered" evidence="1">
    <location>
        <begin position="54"/>
        <end position="78"/>
    </location>
</feature>
<dbReference type="AlphaFoldDB" id="A0A165SE57"/>
<dbReference type="Proteomes" id="UP000076761">
    <property type="component" value="Unassembled WGS sequence"/>
</dbReference>
<name>A0A165SE57_9AGAM</name>
<sequence length="160" mass="16901">MVAPDAGTSAMDTSSDRKVATFAGALGGTFGVLSTASCILSLLMFLRKRRERRASEAPQCNAHAHREDEEDYDIDGMSARPVPTAEVTLHTFHPFNTRLLSEPSSSQPPPYTPNIPLGHDSTGIQGQAIGSPESLPTFAEAIASPIPPLLANLGRPAAHA</sequence>
<organism evidence="3 4">
    <name type="scientific">Neolentinus lepideus HHB14362 ss-1</name>
    <dbReference type="NCBI Taxonomy" id="1314782"/>
    <lineage>
        <taxon>Eukaryota</taxon>
        <taxon>Fungi</taxon>
        <taxon>Dikarya</taxon>
        <taxon>Basidiomycota</taxon>
        <taxon>Agaricomycotina</taxon>
        <taxon>Agaricomycetes</taxon>
        <taxon>Gloeophyllales</taxon>
        <taxon>Gloeophyllaceae</taxon>
        <taxon>Neolentinus</taxon>
    </lineage>
</organism>
<dbReference type="EMBL" id="KV425574">
    <property type="protein sequence ID" value="KZT25024.1"/>
    <property type="molecule type" value="Genomic_DNA"/>
</dbReference>
<feature type="transmembrane region" description="Helical" evidence="2">
    <location>
        <begin position="20"/>
        <end position="46"/>
    </location>
</feature>
<protein>
    <submittedName>
        <fullName evidence="3">Uncharacterized protein</fullName>
    </submittedName>
</protein>
<gene>
    <name evidence="3" type="ORF">NEOLEDRAFT_1178779</name>
</gene>
<evidence type="ECO:0000313" key="4">
    <source>
        <dbReference type="Proteomes" id="UP000076761"/>
    </source>
</evidence>
<evidence type="ECO:0000313" key="3">
    <source>
        <dbReference type="EMBL" id="KZT25024.1"/>
    </source>
</evidence>
<keyword evidence="2" id="KW-1133">Transmembrane helix</keyword>
<keyword evidence="4" id="KW-1185">Reference proteome</keyword>